<organism evidence="2 3">
    <name type="scientific">Ideonella oryzae</name>
    <dbReference type="NCBI Taxonomy" id="2937441"/>
    <lineage>
        <taxon>Bacteria</taxon>
        <taxon>Pseudomonadati</taxon>
        <taxon>Pseudomonadota</taxon>
        <taxon>Betaproteobacteria</taxon>
        <taxon>Burkholderiales</taxon>
        <taxon>Sphaerotilaceae</taxon>
        <taxon>Ideonella</taxon>
    </lineage>
</organism>
<dbReference type="EMBL" id="JAMXMC010000001">
    <property type="protein sequence ID" value="MCO5975512.1"/>
    <property type="molecule type" value="Genomic_DNA"/>
</dbReference>
<proteinExistence type="predicted"/>
<dbReference type="RefSeq" id="WP_252767944.1">
    <property type="nucleotide sequence ID" value="NZ_JAMXMC010000001.1"/>
</dbReference>
<feature type="region of interest" description="Disordered" evidence="1">
    <location>
        <begin position="26"/>
        <end position="54"/>
    </location>
</feature>
<feature type="compositionally biased region" description="Low complexity" evidence="1">
    <location>
        <begin position="27"/>
        <end position="36"/>
    </location>
</feature>
<feature type="compositionally biased region" description="Basic and acidic residues" evidence="1">
    <location>
        <begin position="45"/>
        <end position="54"/>
    </location>
</feature>
<reference evidence="2 3" key="1">
    <citation type="submission" date="2022-06" db="EMBL/GenBank/DDBJ databases">
        <title>Ideonella sp. NS12-5 Genome sequencing and assembly.</title>
        <authorList>
            <person name="Jung Y."/>
        </authorList>
    </citation>
    <scope>NUCLEOTIDE SEQUENCE [LARGE SCALE GENOMIC DNA]</scope>
    <source>
        <strain evidence="2 3">NS12-5</strain>
    </source>
</reference>
<evidence type="ECO:0008006" key="4">
    <source>
        <dbReference type="Google" id="ProtNLM"/>
    </source>
</evidence>
<accession>A0ABT1BH16</accession>
<gene>
    <name evidence="2" type="ORF">M0L44_02080</name>
</gene>
<dbReference type="Proteomes" id="UP001204851">
    <property type="component" value="Unassembled WGS sequence"/>
</dbReference>
<protein>
    <recommendedName>
        <fullName evidence="4">PH domain-containing protein</fullName>
    </recommendedName>
</protein>
<evidence type="ECO:0000313" key="2">
    <source>
        <dbReference type="EMBL" id="MCO5975512.1"/>
    </source>
</evidence>
<sequence>MDEDKDAWLDEVKQWVFGNQLPAHMRPVPAHGDAPAPVVPPAVPERTEQTVRAA</sequence>
<comment type="caution">
    <text evidence="2">The sequence shown here is derived from an EMBL/GenBank/DDBJ whole genome shotgun (WGS) entry which is preliminary data.</text>
</comment>
<evidence type="ECO:0000313" key="3">
    <source>
        <dbReference type="Proteomes" id="UP001204851"/>
    </source>
</evidence>
<evidence type="ECO:0000256" key="1">
    <source>
        <dbReference type="SAM" id="MobiDB-lite"/>
    </source>
</evidence>
<name>A0ABT1BH16_9BURK</name>
<keyword evidence="3" id="KW-1185">Reference proteome</keyword>